<keyword evidence="1" id="KW-0378">Hydrolase</keyword>
<dbReference type="Pfam" id="PF05345">
    <property type="entry name" value="He_PIG"/>
    <property type="match status" value="2"/>
</dbReference>
<protein>
    <submittedName>
        <fullName evidence="5">Putative Ig domain-containing protein</fullName>
    </submittedName>
</protein>
<evidence type="ECO:0000256" key="3">
    <source>
        <dbReference type="SAM" id="SignalP"/>
    </source>
</evidence>
<dbReference type="GO" id="GO:0016020">
    <property type="term" value="C:membrane"/>
    <property type="evidence" value="ECO:0007669"/>
    <property type="project" value="InterPro"/>
</dbReference>
<dbReference type="STRING" id="235985.SAMN05414137_11763"/>
<reference evidence="6" key="1">
    <citation type="submission" date="2016-10" db="EMBL/GenBank/DDBJ databases">
        <authorList>
            <person name="Varghese N."/>
        </authorList>
    </citation>
    <scope>NUCLEOTIDE SEQUENCE [LARGE SCALE GENOMIC DNA]</scope>
    <source>
        <strain evidence="6">DSM 45096 / BCRC 16803 / CGMCC 4.1857 / CIP 109030 / JCM 12277 / KCTC 19219 / NBRC 100920 / 33214</strain>
    </source>
</reference>
<dbReference type="Gene3D" id="2.60.120.260">
    <property type="entry name" value="Galactose-binding domain-like"/>
    <property type="match status" value="1"/>
</dbReference>
<dbReference type="EMBL" id="FOAZ01000017">
    <property type="protein sequence ID" value="SEM03884.1"/>
    <property type="molecule type" value="Genomic_DNA"/>
</dbReference>
<dbReference type="GO" id="GO:0042578">
    <property type="term" value="F:phosphoric ester hydrolase activity"/>
    <property type="evidence" value="ECO:0007669"/>
    <property type="project" value="UniProtKB-ARBA"/>
</dbReference>
<dbReference type="InterPro" id="IPR006644">
    <property type="entry name" value="Cadg"/>
</dbReference>
<evidence type="ECO:0000313" key="5">
    <source>
        <dbReference type="EMBL" id="SEM03884.1"/>
    </source>
</evidence>
<organism evidence="5 6">
    <name type="scientific">Streptacidiphilus jiangxiensis</name>
    <dbReference type="NCBI Taxonomy" id="235985"/>
    <lineage>
        <taxon>Bacteria</taxon>
        <taxon>Bacillati</taxon>
        <taxon>Actinomycetota</taxon>
        <taxon>Actinomycetes</taxon>
        <taxon>Kitasatosporales</taxon>
        <taxon>Streptomycetaceae</taxon>
        <taxon>Streptacidiphilus</taxon>
    </lineage>
</organism>
<dbReference type="RefSeq" id="WP_063773185.1">
    <property type="nucleotide sequence ID" value="NZ_BBPN01000004.1"/>
</dbReference>
<feature type="domain" description="Dystroglycan-type cadherin-like" evidence="4">
    <location>
        <begin position="382"/>
        <end position="470"/>
    </location>
</feature>
<sequence length="627" mass="63420">MNRKIRTAAVTLAATAAALAGLTAPAMTAAHAATSVPHFDHVLVVIEENHAYNEIIGSSSAPYINNLASQGAVFTQSFAVTHPSEPNYLELFSGSTQGTTSDSCPHTFSGPDLGGEALAAGDSFTGYSESMPSDGYTGCTSGEYARKHNPWSFFSDVPAADNRTFGAYPSDYTTLPKLGFVVPNLLDDMHDGTIQQGDSWLQSNIDGYAQWAKTHNSLLVVTWDEDDSSESNQIPTLMVGAGVTPGQYSENITHDNVLRTLEDSLGVAATGNAASATPITDVFGGTPANTVTVTNPGTQSSTVGTAASVQVAASDSASGQTLTYGATGLPAGLSINSSTGLISGTPTTAGTSTVTVTATDPTGASGSTSFTWTVNAQQTETVSVTNPGNQTGTVGTAVSSVQVSANDSAGKALSYSATGLPAGLSISSSGLISGTPTAAGTSNVTVTATSGTASGSASFTWTVNPSGGGCTSPGQKLGNPGFETGSESPWTMTSGVLNNDTTSEPAHSGSWDAWLDGYGAAHTDTLAQSVAVPAGCSSTFSFWLHVDSDKTGTTASDTLKVQVLNSAGTVLSTPGTYSNLNAASGYTQYSFNLSAYAGQTVTLKFTGVEGSGAQTSFVVDDTALNAS</sequence>
<dbReference type="SMART" id="SM00736">
    <property type="entry name" value="CADG"/>
    <property type="match status" value="2"/>
</dbReference>
<feature type="signal peptide" evidence="3">
    <location>
        <begin position="1"/>
        <end position="32"/>
    </location>
</feature>
<name>A0A1H7V440_STRJI</name>
<dbReference type="InterPro" id="IPR013783">
    <property type="entry name" value="Ig-like_fold"/>
</dbReference>
<keyword evidence="3" id="KW-0732">Signal</keyword>
<dbReference type="GO" id="GO:0005975">
    <property type="term" value="P:carbohydrate metabolic process"/>
    <property type="evidence" value="ECO:0007669"/>
    <property type="project" value="UniProtKB-ARBA"/>
</dbReference>
<evidence type="ECO:0000313" key="6">
    <source>
        <dbReference type="Proteomes" id="UP000183015"/>
    </source>
</evidence>
<dbReference type="Proteomes" id="UP000183015">
    <property type="component" value="Unassembled WGS sequence"/>
</dbReference>
<keyword evidence="2" id="KW-0843">Virulence</keyword>
<proteinExistence type="predicted"/>
<dbReference type="InterPro" id="IPR015919">
    <property type="entry name" value="Cadherin-like_sf"/>
</dbReference>
<dbReference type="PANTHER" id="PTHR31956:SF1">
    <property type="entry name" value="NON-SPECIFIC PHOSPHOLIPASE C1"/>
    <property type="match status" value="1"/>
</dbReference>
<evidence type="ECO:0000256" key="1">
    <source>
        <dbReference type="ARBA" id="ARBA00022801"/>
    </source>
</evidence>
<dbReference type="GO" id="GO:0005509">
    <property type="term" value="F:calcium ion binding"/>
    <property type="evidence" value="ECO:0007669"/>
    <property type="project" value="InterPro"/>
</dbReference>
<dbReference type="SUPFAM" id="SSF53649">
    <property type="entry name" value="Alkaline phosphatase-like"/>
    <property type="match status" value="1"/>
</dbReference>
<gene>
    <name evidence="5" type="ORF">SAMN05414137_11763</name>
</gene>
<dbReference type="eggNOG" id="COG3511">
    <property type="taxonomic scope" value="Bacteria"/>
</dbReference>
<dbReference type="InterPro" id="IPR017850">
    <property type="entry name" value="Alkaline_phosphatase_core_sf"/>
</dbReference>
<feature type="domain" description="Dystroglycan-type cadherin-like" evidence="4">
    <location>
        <begin position="291"/>
        <end position="381"/>
    </location>
</feature>
<dbReference type="SUPFAM" id="SSF49313">
    <property type="entry name" value="Cadherin-like"/>
    <property type="match status" value="2"/>
</dbReference>
<evidence type="ECO:0000259" key="4">
    <source>
        <dbReference type="SMART" id="SM00736"/>
    </source>
</evidence>
<feature type="chain" id="PRO_5010271181" evidence="3">
    <location>
        <begin position="33"/>
        <end position="627"/>
    </location>
</feature>
<dbReference type="Gene3D" id="2.60.40.10">
    <property type="entry name" value="Immunoglobulins"/>
    <property type="match status" value="2"/>
</dbReference>
<dbReference type="Pfam" id="PF04185">
    <property type="entry name" value="Phosphoesterase"/>
    <property type="match status" value="1"/>
</dbReference>
<evidence type="ECO:0000256" key="2">
    <source>
        <dbReference type="ARBA" id="ARBA00023026"/>
    </source>
</evidence>
<accession>A0A1H7V440</accession>
<keyword evidence="6" id="KW-1185">Reference proteome</keyword>
<dbReference type="AlphaFoldDB" id="A0A1H7V440"/>
<dbReference type="PANTHER" id="PTHR31956">
    <property type="entry name" value="NON-SPECIFIC PHOSPHOLIPASE C4-RELATED"/>
    <property type="match status" value="1"/>
</dbReference>
<dbReference type="InterPro" id="IPR007312">
    <property type="entry name" value="Phosphoesterase"/>
</dbReference>
<dbReference type="eggNOG" id="COG4412">
    <property type="taxonomic scope" value="Bacteria"/>
</dbReference>